<dbReference type="SMART" id="SM01117">
    <property type="entry name" value="Cyt-b5"/>
    <property type="match status" value="1"/>
</dbReference>
<dbReference type="PRINTS" id="PR00363">
    <property type="entry name" value="CYTOCHROMEB5"/>
</dbReference>
<dbReference type="InterPro" id="IPR037396">
    <property type="entry name" value="FMN_HAD"/>
</dbReference>
<dbReference type="GO" id="GO:0016491">
    <property type="term" value="F:oxidoreductase activity"/>
    <property type="evidence" value="ECO:0007669"/>
    <property type="project" value="UniProtKB-KW"/>
</dbReference>
<dbReference type="Gene3D" id="3.20.20.70">
    <property type="entry name" value="Aldolase class I"/>
    <property type="match status" value="1"/>
</dbReference>
<comment type="cofactor">
    <cofactor evidence="1">
        <name>FMN</name>
        <dbReference type="ChEBI" id="CHEBI:58210"/>
    </cofactor>
</comment>
<dbReference type="PROSITE" id="PS50255">
    <property type="entry name" value="CYTOCHROME_B5_2"/>
    <property type="match status" value="1"/>
</dbReference>
<evidence type="ECO:0000256" key="2">
    <source>
        <dbReference type="ARBA" id="ARBA00022617"/>
    </source>
</evidence>
<dbReference type="SUPFAM" id="SSF55856">
    <property type="entry name" value="Cytochrome b5-like heme/steroid binding domain"/>
    <property type="match status" value="1"/>
</dbReference>
<keyword evidence="5 6" id="KW-0408">Iron</keyword>
<evidence type="ECO:0000256" key="4">
    <source>
        <dbReference type="ARBA" id="ARBA00023002"/>
    </source>
</evidence>
<keyword evidence="9" id="KW-1185">Reference proteome</keyword>
<dbReference type="PROSITE" id="PS00557">
    <property type="entry name" value="FMN_HYDROXY_ACID_DH_1"/>
    <property type="match status" value="1"/>
</dbReference>
<dbReference type="Gene3D" id="3.10.120.10">
    <property type="entry name" value="Cytochrome b5-like heme/steroid binding domain"/>
    <property type="match status" value="1"/>
</dbReference>
<feature type="region of interest" description="Disordered" evidence="7">
    <location>
        <begin position="278"/>
        <end position="297"/>
    </location>
</feature>
<evidence type="ECO:0000313" key="9">
    <source>
        <dbReference type="Proteomes" id="UP000452235"/>
    </source>
</evidence>
<dbReference type="PANTHER" id="PTHR10578:SF104">
    <property type="entry name" value="CYTOCHROME B2, MITOCHONDRIAL-RELATED"/>
    <property type="match status" value="1"/>
</dbReference>
<accession>A0A5M3YWI3</accession>
<keyword evidence="4" id="KW-0560">Oxidoreductase</keyword>
<comment type="similarity">
    <text evidence="6">Belongs to the cytochrome b5 family.</text>
</comment>
<dbReference type="Pfam" id="PF00173">
    <property type="entry name" value="Cyt-b5"/>
    <property type="match status" value="1"/>
</dbReference>
<sequence length="470" mass="51886">MLTRVEVSQHQSKDSCWVIIRGNVYDLSSYLDTHPGGPRIILKYAGRDATEEFEPIHPTDVIEKYLSPELHLGPVADPNPSSNSDVAPGKTSVSQASKRKSTRPKLRSIINIQDFERAASQILPPRSFAFFQSGAEDELTVLWNKDSWRTIRFRPRVLRPIRSIDLTTSILGTEYSVPFFICPAGGGKLAHPTGEVLLTQAAGKHGVLHWVCNMAGCSQKQIADARAPAQTLYWQIYAMNDLSVTEKEIKQAIALGYRGFALTVDAIWSGKRERDVRLSVDDGDDSDEDENDGFASGPTVKRSPIWTEFDWPSSIAWLRKITDLPIAIKGIQSWEDAVLCMEYGVHPWLSNHGGRQLEGAPSAVDTLLAIRKHCPQVFDRCEVIVDGGITRGADIVKALALGARAVGLGRGFLYALAFGERGVSRAIRILRHEVETTMALLGVTNVGQLNPSYVDASMLQYGLPFPRSHL</sequence>
<keyword evidence="2 6" id="KW-0349">Heme</keyword>
<proteinExistence type="inferred from homology"/>
<dbReference type="InterPro" id="IPR000262">
    <property type="entry name" value="FMN-dep_DH"/>
</dbReference>
<dbReference type="PROSITE" id="PS51349">
    <property type="entry name" value="FMN_HYDROXY_ACID_DH_2"/>
    <property type="match status" value="1"/>
</dbReference>
<dbReference type="InterPro" id="IPR037458">
    <property type="entry name" value="L-MDH/L-LDH_FMN-bd"/>
</dbReference>
<feature type="region of interest" description="Disordered" evidence="7">
    <location>
        <begin position="73"/>
        <end position="104"/>
    </location>
</feature>
<dbReference type="EMBL" id="BLJY01000002">
    <property type="protein sequence ID" value="GFF13337.1"/>
    <property type="molecule type" value="Genomic_DNA"/>
</dbReference>
<evidence type="ECO:0000256" key="1">
    <source>
        <dbReference type="ARBA" id="ARBA00001917"/>
    </source>
</evidence>
<comment type="caution">
    <text evidence="8">The sequence shown here is derived from an EMBL/GenBank/DDBJ whole genome shotgun (WGS) entry which is preliminary data.</text>
</comment>
<dbReference type="SUPFAM" id="SSF51395">
    <property type="entry name" value="FMN-linked oxidoreductases"/>
    <property type="match status" value="1"/>
</dbReference>
<dbReference type="PROSITE" id="PS00191">
    <property type="entry name" value="CYTOCHROME_B5_1"/>
    <property type="match status" value="1"/>
</dbReference>
<dbReference type="InterPro" id="IPR001199">
    <property type="entry name" value="Cyt_B5-like_heme/steroid-bd"/>
</dbReference>
<dbReference type="InterPro" id="IPR008259">
    <property type="entry name" value="FMN_hydac_DH_AS"/>
</dbReference>
<dbReference type="GO" id="GO:0046872">
    <property type="term" value="F:metal ion binding"/>
    <property type="evidence" value="ECO:0007669"/>
    <property type="project" value="UniProtKB-UniRule"/>
</dbReference>
<dbReference type="Proteomes" id="UP000452235">
    <property type="component" value="Unassembled WGS sequence"/>
</dbReference>
<dbReference type="AlphaFoldDB" id="A0A5M3YWI3"/>
<dbReference type="CDD" id="cd02922">
    <property type="entry name" value="FCB2_FMN"/>
    <property type="match status" value="1"/>
</dbReference>
<evidence type="ECO:0000256" key="5">
    <source>
        <dbReference type="ARBA" id="ARBA00023004"/>
    </source>
</evidence>
<dbReference type="InterPro" id="IPR036400">
    <property type="entry name" value="Cyt_B5-like_heme/steroid_sf"/>
</dbReference>
<organism evidence="8 9">
    <name type="scientific">Aspergillus terreus</name>
    <dbReference type="NCBI Taxonomy" id="33178"/>
    <lineage>
        <taxon>Eukaryota</taxon>
        <taxon>Fungi</taxon>
        <taxon>Dikarya</taxon>
        <taxon>Ascomycota</taxon>
        <taxon>Pezizomycotina</taxon>
        <taxon>Eurotiomycetes</taxon>
        <taxon>Eurotiomycetidae</taxon>
        <taxon>Eurotiales</taxon>
        <taxon>Aspergillaceae</taxon>
        <taxon>Aspergillus</taxon>
        <taxon>Aspergillus subgen. Circumdati</taxon>
    </lineage>
</organism>
<evidence type="ECO:0000256" key="7">
    <source>
        <dbReference type="SAM" id="MobiDB-lite"/>
    </source>
</evidence>
<dbReference type="InterPro" id="IPR013785">
    <property type="entry name" value="Aldolase_TIM"/>
</dbReference>
<evidence type="ECO:0000313" key="8">
    <source>
        <dbReference type="EMBL" id="GFF13337.1"/>
    </source>
</evidence>
<keyword evidence="3 6" id="KW-0479">Metal-binding</keyword>
<dbReference type="VEuPathDB" id="FungiDB:ATEG_02353"/>
<evidence type="ECO:0000256" key="3">
    <source>
        <dbReference type="ARBA" id="ARBA00022723"/>
    </source>
</evidence>
<dbReference type="PANTHER" id="PTHR10578">
    <property type="entry name" value="S -2-HYDROXY-ACID OXIDASE-RELATED"/>
    <property type="match status" value="1"/>
</dbReference>
<dbReference type="FunFam" id="3.10.120.10:FF:000009">
    <property type="entry name" value="Cytochrome b2, mitochondrial, putative"/>
    <property type="match status" value="1"/>
</dbReference>
<gene>
    <name evidence="8" type="ORF">ATEIFO6365_0002044800</name>
</gene>
<evidence type="ECO:0000256" key="6">
    <source>
        <dbReference type="RuleBase" id="RU362121"/>
    </source>
</evidence>
<dbReference type="Pfam" id="PF01070">
    <property type="entry name" value="FMN_dh"/>
    <property type="match status" value="1"/>
</dbReference>
<dbReference type="InterPro" id="IPR018506">
    <property type="entry name" value="Cyt_B5_heme-BS"/>
</dbReference>
<dbReference type="GO" id="GO:0020037">
    <property type="term" value="F:heme binding"/>
    <property type="evidence" value="ECO:0007669"/>
    <property type="project" value="UniProtKB-UniRule"/>
</dbReference>
<protein>
    <submittedName>
        <fullName evidence="8">Oxidoreductase</fullName>
    </submittedName>
</protein>
<dbReference type="OrthoDB" id="1925334at2759"/>
<feature type="compositionally biased region" description="Acidic residues" evidence="7">
    <location>
        <begin position="281"/>
        <end position="292"/>
    </location>
</feature>
<reference evidence="8 9" key="1">
    <citation type="submission" date="2020-01" db="EMBL/GenBank/DDBJ databases">
        <title>Aspergillus terreus IFO 6365 whole genome shotgun sequence.</title>
        <authorList>
            <person name="Kanamasa S."/>
            <person name="Takahashi H."/>
        </authorList>
    </citation>
    <scope>NUCLEOTIDE SEQUENCE [LARGE SCALE GENOMIC DNA]</scope>
    <source>
        <strain evidence="8 9">IFO 6365</strain>
    </source>
</reference>
<feature type="compositionally biased region" description="Polar residues" evidence="7">
    <location>
        <begin position="79"/>
        <end position="96"/>
    </location>
</feature>
<name>A0A5M3YWI3_ASPTE</name>